<keyword evidence="4" id="KW-1133">Transmembrane helix</keyword>
<dbReference type="PANTHER" id="PTHR34135">
    <property type="entry name" value="LYSOZYME"/>
    <property type="match status" value="1"/>
</dbReference>
<dbReference type="GO" id="GO:0009253">
    <property type="term" value="P:peptidoglycan catabolic process"/>
    <property type="evidence" value="ECO:0007669"/>
    <property type="project" value="InterPro"/>
</dbReference>
<dbReference type="PANTHER" id="PTHR34135:SF2">
    <property type="entry name" value="LYSOZYME"/>
    <property type="match status" value="1"/>
</dbReference>
<dbReference type="Gene3D" id="3.20.20.80">
    <property type="entry name" value="Glycosidases"/>
    <property type="match status" value="1"/>
</dbReference>
<dbReference type="Pfam" id="PF01183">
    <property type="entry name" value="Glyco_hydro_25"/>
    <property type="match status" value="1"/>
</dbReference>
<reference evidence="5 6" key="1">
    <citation type="submission" date="2019-12" db="EMBL/GenBank/DDBJ databases">
        <authorList>
            <person name="Yuan C.-G."/>
        </authorList>
    </citation>
    <scope>NUCLEOTIDE SEQUENCE [LARGE SCALE GENOMIC DNA]</scope>
    <source>
        <strain evidence="5 6">KCTC 23863</strain>
    </source>
</reference>
<keyword evidence="4" id="KW-0812">Transmembrane</keyword>
<dbReference type="GO" id="GO:0016998">
    <property type="term" value="P:cell wall macromolecule catabolic process"/>
    <property type="evidence" value="ECO:0007669"/>
    <property type="project" value="InterPro"/>
</dbReference>
<evidence type="ECO:0000256" key="4">
    <source>
        <dbReference type="SAM" id="Phobius"/>
    </source>
</evidence>
<dbReference type="InterPro" id="IPR002053">
    <property type="entry name" value="Glyco_hydro_25"/>
</dbReference>
<dbReference type="PROSITE" id="PS51904">
    <property type="entry name" value="GLYCOSYL_HYDROL_F25_2"/>
    <property type="match status" value="1"/>
</dbReference>
<evidence type="ECO:0000256" key="1">
    <source>
        <dbReference type="ARBA" id="ARBA00010646"/>
    </source>
</evidence>
<dbReference type="RefSeq" id="WP_160888488.1">
    <property type="nucleotide sequence ID" value="NZ_WURB01000046.1"/>
</dbReference>
<keyword evidence="4" id="KW-0472">Membrane</keyword>
<evidence type="ECO:0000313" key="5">
    <source>
        <dbReference type="EMBL" id="MXQ14778.1"/>
    </source>
</evidence>
<keyword evidence="2" id="KW-0378">Hydrolase</keyword>
<evidence type="ECO:0000256" key="2">
    <source>
        <dbReference type="ARBA" id="ARBA00022801"/>
    </source>
</evidence>
<dbReference type="OrthoDB" id="9798192at2"/>
<organism evidence="5 6">
    <name type="scientific">Microvirga makkahensis</name>
    <dbReference type="NCBI Taxonomy" id="1128670"/>
    <lineage>
        <taxon>Bacteria</taxon>
        <taxon>Pseudomonadati</taxon>
        <taxon>Pseudomonadota</taxon>
        <taxon>Alphaproteobacteria</taxon>
        <taxon>Hyphomicrobiales</taxon>
        <taxon>Methylobacteriaceae</taxon>
        <taxon>Microvirga</taxon>
    </lineage>
</organism>
<comment type="caution">
    <text evidence="5">The sequence shown here is derived from an EMBL/GenBank/DDBJ whole genome shotgun (WGS) entry which is preliminary data.</text>
</comment>
<reference evidence="5 6" key="2">
    <citation type="submission" date="2020-01" db="EMBL/GenBank/DDBJ databases">
        <title>Microvirga sp. nov., an arsenate reduction bacterium isolated from Tibet hotspring sediments.</title>
        <authorList>
            <person name="Xian W.-D."/>
            <person name="Li W.-J."/>
        </authorList>
    </citation>
    <scope>NUCLEOTIDE SEQUENCE [LARGE SCALE GENOMIC DNA]</scope>
    <source>
        <strain evidence="5 6">KCTC 23863</strain>
    </source>
</reference>
<dbReference type="GO" id="GO:0003796">
    <property type="term" value="F:lysozyme activity"/>
    <property type="evidence" value="ECO:0007669"/>
    <property type="project" value="InterPro"/>
</dbReference>
<dbReference type="InterPro" id="IPR018077">
    <property type="entry name" value="Glyco_hydro_fam25_subgr"/>
</dbReference>
<accession>A0A7X3SRW1</accession>
<protein>
    <submittedName>
        <fullName evidence="5">Lysozyme</fullName>
    </submittedName>
</protein>
<sequence>MKHFIRFVIGSALLAGTFAGLGWLYIVSYEPNRSTFPVRGIDVSHHQKDIDWRKVAADDVDFAFIKASEGGDHRDTRFAVNWKEAQAVGLKVGAYHFFTFCRSGSDQAKNFLDALGPDKGSLPAALDLEFGGNCNVTPEPSAIRAEIDSFLEPVERHTGKPVVLYVTPEFWEAYHHVLPKRPLWVRSLFRQPHQQEWSVWQYHNSGSVDGIVGRVDLNAVRDLGALSAGS</sequence>
<proteinExistence type="inferred from homology"/>
<name>A0A7X3SRW1_9HYPH</name>
<evidence type="ECO:0000313" key="6">
    <source>
        <dbReference type="Proteomes" id="UP000436483"/>
    </source>
</evidence>
<keyword evidence="6" id="KW-1185">Reference proteome</keyword>
<keyword evidence="3" id="KW-0326">Glycosidase</keyword>
<comment type="similarity">
    <text evidence="1">Belongs to the glycosyl hydrolase 25 family.</text>
</comment>
<feature type="transmembrane region" description="Helical" evidence="4">
    <location>
        <begin position="7"/>
        <end position="26"/>
    </location>
</feature>
<dbReference type="SUPFAM" id="SSF51445">
    <property type="entry name" value="(Trans)glycosidases"/>
    <property type="match status" value="1"/>
</dbReference>
<gene>
    <name evidence="5" type="ORF">GR328_25675</name>
</gene>
<dbReference type="GO" id="GO:0016052">
    <property type="term" value="P:carbohydrate catabolic process"/>
    <property type="evidence" value="ECO:0007669"/>
    <property type="project" value="TreeGrafter"/>
</dbReference>
<dbReference type="SMART" id="SM00641">
    <property type="entry name" value="Glyco_25"/>
    <property type="match status" value="1"/>
</dbReference>
<dbReference type="InterPro" id="IPR017853">
    <property type="entry name" value="GH"/>
</dbReference>
<dbReference type="EMBL" id="WURB01000046">
    <property type="protein sequence ID" value="MXQ14778.1"/>
    <property type="molecule type" value="Genomic_DNA"/>
</dbReference>
<dbReference type="AlphaFoldDB" id="A0A7X3SRW1"/>
<evidence type="ECO:0000256" key="3">
    <source>
        <dbReference type="ARBA" id="ARBA00023295"/>
    </source>
</evidence>
<dbReference type="Proteomes" id="UP000436483">
    <property type="component" value="Unassembled WGS sequence"/>
</dbReference>